<dbReference type="EMBL" id="CAJNDS010002634">
    <property type="protein sequence ID" value="CAE7551971.1"/>
    <property type="molecule type" value="Genomic_DNA"/>
</dbReference>
<keyword evidence="4" id="KW-1185">Reference proteome</keyword>
<evidence type="ECO:0000313" key="4">
    <source>
        <dbReference type="Proteomes" id="UP000604046"/>
    </source>
</evidence>
<dbReference type="Pfam" id="PF00145">
    <property type="entry name" value="DNA_methylase"/>
    <property type="match status" value="1"/>
</dbReference>
<dbReference type="Proteomes" id="UP000604046">
    <property type="component" value="Unassembled WGS sequence"/>
</dbReference>
<name>A0A812U547_9DINO</name>
<dbReference type="AlphaFoldDB" id="A0A812U547"/>
<dbReference type="InterPro" id="IPR029063">
    <property type="entry name" value="SAM-dependent_MTases_sf"/>
</dbReference>
<organism evidence="3 4">
    <name type="scientific">Symbiodinium natans</name>
    <dbReference type="NCBI Taxonomy" id="878477"/>
    <lineage>
        <taxon>Eukaryota</taxon>
        <taxon>Sar</taxon>
        <taxon>Alveolata</taxon>
        <taxon>Dinophyceae</taxon>
        <taxon>Suessiales</taxon>
        <taxon>Symbiodiniaceae</taxon>
        <taxon>Symbiodinium</taxon>
    </lineage>
</organism>
<dbReference type="Gene3D" id="3.40.50.150">
    <property type="entry name" value="Vaccinia Virus protein VP39"/>
    <property type="match status" value="1"/>
</dbReference>
<dbReference type="OrthoDB" id="421937at2759"/>
<dbReference type="SUPFAM" id="SSF53335">
    <property type="entry name" value="S-adenosyl-L-methionine-dependent methyltransferases"/>
    <property type="match status" value="1"/>
</dbReference>
<dbReference type="GO" id="GO:0008168">
    <property type="term" value="F:methyltransferase activity"/>
    <property type="evidence" value="ECO:0007669"/>
    <property type="project" value="UniProtKB-KW"/>
</dbReference>
<evidence type="ECO:0000256" key="1">
    <source>
        <dbReference type="ARBA" id="ARBA00022603"/>
    </source>
</evidence>
<evidence type="ECO:0000256" key="2">
    <source>
        <dbReference type="ARBA" id="ARBA00022679"/>
    </source>
</evidence>
<dbReference type="GO" id="GO:0032259">
    <property type="term" value="P:methylation"/>
    <property type="evidence" value="ECO:0007669"/>
    <property type="project" value="UniProtKB-KW"/>
</dbReference>
<sequence>MEAHDGDFQRLFLWPREFVQKMATYSAQCLGVLVDKYRDGLSIVTDFSGVGSVEIACSFIEHGLRDSGQCQETFSSSQFTGLHCQRASDSNPACRKILMLDACSHEGEGASGHAPGCVFGSLEERIAPEILQKLHSLQATCVAGAESDLDGVEDATLQKNLHHRWGRQFLKLAVEALQDSGAELPATVWCHRHQRACRFHVRDEQAGATLAAGGPPCIDWSQIGLRLGWLGRGAIPFLLWAHERWLCRERIILMENVPGIDHDSLSVVFPCYHITVFTVSLAQFGIPANRERVYIVMLLQGTSWLLQDPEAVFREIFTEEHLLSSACQFFSAPQDIVDRNHSWQAVTRGLPGVSPTGRAWQAKHVMSMTEVKRVRAWEERVRGDLQLGRNQRADVYMNASQSAERCGVMYRLPTLITNAHIWSMRLQRLLLIPEMWEVQGFAMFEKGIPSKYMCPFRSCVLDTLAAQESTEQTEAKRTSRRRKFQQDLQLNHQDLRVMVGNSMSLQSVGAILLFTLAFVR</sequence>
<keyword evidence="1" id="KW-0489">Methyltransferase</keyword>
<gene>
    <name evidence="3" type="ORF">SNAT2548_LOCUS31004</name>
</gene>
<dbReference type="InterPro" id="IPR001525">
    <property type="entry name" value="C5_MeTfrase"/>
</dbReference>
<keyword evidence="2" id="KW-0808">Transferase</keyword>
<reference evidence="3" key="1">
    <citation type="submission" date="2021-02" db="EMBL/GenBank/DDBJ databases">
        <authorList>
            <person name="Dougan E. K."/>
            <person name="Rhodes N."/>
            <person name="Thang M."/>
            <person name="Chan C."/>
        </authorList>
    </citation>
    <scope>NUCLEOTIDE SEQUENCE</scope>
</reference>
<protein>
    <submittedName>
        <fullName evidence="3">Uncharacterized protein</fullName>
    </submittedName>
</protein>
<evidence type="ECO:0000313" key="3">
    <source>
        <dbReference type="EMBL" id="CAE7551971.1"/>
    </source>
</evidence>
<accession>A0A812U547</accession>
<comment type="caution">
    <text evidence="3">The sequence shown here is derived from an EMBL/GenBank/DDBJ whole genome shotgun (WGS) entry which is preliminary data.</text>
</comment>
<proteinExistence type="predicted"/>